<reference evidence="2" key="2">
    <citation type="submission" date="2015-01" db="EMBL/GenBank/DDBJ databases">
        <title>Evolutionary Origins and Diversification of the Mycorrhizal Mutualists.</title>
        <authorList>
            <consortium name="DOE Joint Genome Institute"/>
            <consortium name="Mycorrhizal Genomics Consortium"/>
            <person name="Kohler A."/>
            <person name="Kuo A."/>
            <person name="Nagy L.G."/>
            <person name="Floudas D."/>
            <person name="Copeland A."/>
            <person name="Barry K.W."/>
            <person name="Cichocki N."/>
            <person name="Veneault-Fourrey C."/>
            <person name="LaButti K."/>
            <person name="Lindquist E.A."/>
            <person name="Lipzen A."/>
            <person name="Lundell T."/>
            <person name="Morin E."/>
            <person name="Murat C."/>
            <person name="Riley R."/>
            <person name="Ohm R."/>
            <person name="Sun H."/>
            <person name="Tunlid A."/>
            <person name="Henrissat B."/>
            <person name="Grigoriev I.V."/>
            <person name="Hibbett D.S."/>
            <person name="Martin F."/>
        </authorList>
    </citation>
    <scope>NUCLEOTIDE SEQUENCE [LARGE SCALE GENOMIC DNA]</scope>
    <source>
        <strain evidence="2">F 1598</strain>
    </source>
</reference>
<gene>
    <name evidence="1" type="ORF">PILCRDRAFT_85536</name>
</gene>
<keyword evidence="2" id="KW-1185">Reference proteome</keyword>
<reference evidence="1 2" key="1">
    <citation type="submission" date="2014-04" db="EMBL/GenBank/DDBJ databases">
        <authorList>
            <consortium name="DOE Joint Genome Institute"/>
            <person name="Kuo A."/>
            <person name="Tarkka M."/>
            <person name="Buscot F."/>
            <person name="Kohler A."/>
            <person name="Nagy L.G."/>
            <person name="Floudas D."/>
            <person name="Copeland A."/>
            <person name="Barry K.W."/>
            <person name="Cichocki N."/>
            <person name="Veneault-Fourrey C."/>
            <person name="LaButti K."/>
            <person name="Lindquist E.A."/>
            <person name="Lipzen A."/>
            <person name="Lundell T."/>
            <person name="Morin E."/>
            <person name="Murat C."/>
            <person name="Sun H."/>
            <person name="Tunlid A."/>
            <person name="Henrissat B."/>
            <person name="Grigoriev I.V."/>
            <person name="Hibbett D.S."/>
            <person name="Martin F."/>
            <person name="Nordberg H.P."/>
            <person name="Cantor M.N."/>
            <person name="Hua S.X."/>
        </authorList>
    </citation>
    <scope>NUCLEOTIDE SEQUENCE [LARGE SCALE GENOMIC DNA]</scope>
    <source>
        <strain evidence="1 2">F 1598</strain>
    </source>
</reference>
<dbReference type="HOGENOM" id="CLU_048007_0_0_1"/>
<evidence type="ECO:0000313" key="2">
    <source>
        <dbReference type="Proteomes" id="UP000054166"/>
    </source>
</evidence>
<dbReference type="Proteomes" id="UP000054166">
    <property type="component" value="Unassembled WGS sequence"/>
</dbReference>
<dbReference type="InParanoid" id="A0A0C3CF22"/>
<dbReference type="AlphaFoldDB" id="A0A0C3CF22"/>
<name>A0A0C3CF22_PILCF</name>
<dbReference type="STRING" id="765440.A0A0C3CF22"/>
<accession>A0A0C3CF22</accession>
<organism evidence="1 2">
    <name type="scientific">Piloderma croceum (strain F 1598)</name>
    <dbReference type="NCBI Taxonomy" id="765440"/>
    <lineage>
        <taxon>Eukaryota</taxon>
        <taxon>Fungi</taxon>
        <taxon>Dikarya</taxon>
        <taxon>Basidiomycota</taxon>
        <taxon>Agaricomycotina</taxon>
        <taxon>Agaricomycetes</taxon>
        <taxon>Agaricomycetidae</taxon>
        <taxon>Atheliales</taxon>
        <taxon>Atheliaceae</taxon>
        <taxon>Piloderma</taxon>
    </lineage>
</organism>
<evidence type="ECO:0000313" key="1">
    <source>
        <dbReference type="EMBL" id="KIM88342.1"/>
    </source>
</evidence>
<protein>
    <submittedName>
        <fullName evidence="1">Uncharacterized protein</fullName>
    </submittedName>
</protein>
<sequence length="307" mass="34142">MPSVFSKFQLGRVATVDQESNSKPRAPYMCPGNPDLQTCIDWERDCRRYANNKDIPVDTIDFQVVVQSMNALLNGTPHYLDKDRLQERIEARMNQVLNVQVMNTKLHEVKDFWKWLTGVKSLDNEKCFETNQAVKAFEKSVAVSHAASHKTQNNNVLSGPSCKANAIPAAPTANNNYPPKLTNEEKNLLLRNNGCLKCHKPFMFHKDSDKAPGCPFPVGTGYRTPTQAAVTPARPPNYNPSVASIIAADSSFHPVTVVFPGIANPVDYLAANMSSIIGGDNPDSSLSSSPLMLQHFRCWGHLMMWWP</sequence>
<proteinExistence type="predicted"/>
<dbReference type="EMBL" id="KN832977">
    <property type="protein sequence ID" value="KIM88342.1"/>
    <property type="molecule type" value="Genomic_DNA"/>
</dbReference>